<dbReference type="AlphaFoldDB" id="A0AAW2AXA6"/>
<feature type="non-terminal residue" evidence="2">
    <location>
        <position position="1"/>
    </location>
</feature>
<feature type="region of interest" description="Disordered" evidence="1">
    <location>
        <begin position="70"/>
        <end position="139"/>
    </location>
</feature>
<sequence length="139" mass="14868">PLLQLSHFPANPPPPFPSLPNLSFPHGSIKAVPSSSSPVTRFFFSAGGLLHAAPAPQDSDQPWLCEHPSERRGFVELPPQSQSGRPASPAVEKRLGELSSSRCPPSISHLSVDPSPTYTPCGGRDLSPHTQTHTNRPIV</sequence>
<reference evidence="2 3" key="1">
    <citation type="submission" date="2024-05" db="EMBL/GenBank/DDBJ databases">
        <title>A high-quality chromosomal-level genome assembly of Topmouth culter (Culter alburnus).</title>
        <authorList>
            <person name="Zhao H."/>
        </authorList>
    </citation>
    <scope>NUCLEOTIDE SEQUENCE [LARGE SCALE GENOMIC DNA]</scope>
    <source>
        <strain evidence="2">CATC2023</strain>
        <tissue evidence="2">Muscle</tissue>
    </source>
</reference>
<feature type="non-terminal residue" evidence="2">
    <location>
        <position position="139"/>
    </location>
</feature>
<feature type="compositionally biased region" description="Polar residues" evidence="1">
    <location>
        <begin position="128"/>
        <end position="139"/>
    </location>
</feature>
<name>A0AAW2AXA6_CULAL</name>
<proteinExistence type="predicted"/>
<organism evidence="2 3">
    <name type="scientific">Culter alburnus</name>
    <name type="common">Topmouth culter</name>
    <dbReference type="NCBI Taxonomy" id="194366"/>
    <lineage>
        <taxon>Eukaryota</taxon>
        <taxon>Metazoa</taxon>
        <taxon>Chordata</taxon>
        <taxon>Craniata</taxon>
        <taxon>Vertebrata</taxon>
        <taxon>Euteleostomi</taxon>
        <taxon>Actinopterygii</taxon>
        <taxon>Neopterygii</taxon>
        <taxon>Teleostei</taxon>
        <taxon>Ostariophysi</taxon>
        <taxon>Cypriniformes</taxon>
        <taxon>Xenocyprididae</taxon>
        <taxon>Xenocypridinae</taxon>
        <taxon>Culter</taxon>
    </lineage>
</organism>
<accession>A0AAW2AXA6</accession>
<keyword evidence="3" id="KW-1185">Reference proteome</keyword>
<dbReference type="Proteomes" id="UP001479290">
    <property type="component" value="Unassembled WGS sequence"/>
</dbReference>
<protein>
    <submittedName>
        <fullName evidence="2">Uncharacterized protein</fullName>
    </submittedName>
</protein>
<dbReference type="EMBL" id="JAWDJR010000003">
    <property type="protein sequence ID" value="KAK9978366.1"/>
    <property type="molecule type" value="Genomic_DNA"/>
</dbReference>
<gene>
    <name evidence="2" type="ORF">ABG768_020119</name>
</gene>
<evidence type="ECO:0000313" key="3">
    <source>
        <dbReference type="Proteomes" id="UP001479290"/>
    </source>
</evidence>
<evidence type="ECO:0000313" key="2">
    <source>
        <dbReference type="EMBL" id="KAK9978366.1"/>
    </source>
</evidence>
<evidence type="ECO:0000256" key="1">
    <source>
        <dbReference type="SAM" id="MobiDB-lite"/>
    </source>
</evidence>
<comment type="caution">
    <text evidence="2">The sequence shown here is derived from an EMBL/GenBank/DDBJ whole genome shotgun (WGS) entry which is preliminary data.</text>
</comment>